<sequence length="78" mass="8778">MIAGGCDCSGGESLCFIQGGVKGRIDYKGGRELRCWSVVVSSREQSRRKWTRDESEVPPVRIRRIRIGASFVLSRYRG</sequence>
<proteinExistence type="predicted"/>
<name>A0A8S9S2Q7_BRACR</name>
<dbReference type="EMBL" id="QGKX02000088">
    <property type="protein sequence ID" value="KAF3587881.1"/>
    <property type="molecule type" value="Genomic_DNA"/>
</dbReference>
<dbReference type="Proteomes" id="UP000712600">
    <property type="component" value="Unassembled WGS sequence"/>
</dbReference>
<organism evidence="1 2">
    <name type="scientific">Brassica cretica</name>
    <name type="common">Mustard</name>
    <dbReference type="NCBI Taxonomy" id="69181"/>
    <lineage>
        <taxon>Eukaryota</taxon>
        <taxon>Viridiplantae</taxon>
        <taxon>Streptophyta</taxon>
        <taxon>Embryophyta</taxon>
        <taxon>Tracheophyta</taxon>
        <taxon>Spermatophyta</taxon>
        <taxon>Magnoliopsida</taxon>
        <taxon>eudicotyledons</taxon>
        <taxon>Gunneridae</taxon>
        <taxon>Pentapetalae</taxon>
        <taxon>rosids</taxon>
        <taxon>malvids</taxon>
        <taxon>Brassicales</taxon>
        <taxon>Brassicaceae</taxon>
        <taxon>Brassiceae</taxon>
        <taxon>Brassica</taxon>
    </lineage>
</organism>
<protein>
    <submittedName>
        <fullName evidence="1">Uncharacterized protein</fullName>
    </submittedName>
</protein>
<dbReference type="AlphaFoldDB" id="A0A8S9S2Q7"/>
<evidence type="ECO:0000313" key="2">
    <source>
        <dbReference type="Proteomes" id="UP000712600"/>
    </source>
</evidence>
<comment type="caution">
    <text evidence="1">The sequence shown here is derived from an EMBL/GenBank/DDBJ whole genome shotgun (WGS) entry which is preliminary data.</text>
</comment>
<gene>
    <name evidence="1" type="ORF">F2Q69_00031540</name>
</gene>
<evidence type="ECO:0000313" key="1">
    <source>
        <dbReference type="EMBL" id="KAF3587881.1"/>
    </source>
</evidence>
<reference evidence="1" key="1">
    <citation type="submission" date="2019-12" db="EMBL/GenBank/DDBJ databases">
        <title>Genome sequencing and annotation of Brassica cretica.</title>
        <authorList>
            <person name="Studholme D.J."/>
            <person name="Sarris P."/>
        </authorList>
    </citation>
    <scope>NUCLEOTIDE SEQUENCE</scope>
    <source>
        <strain evidence="1">PFS-109/04</strain>
        <tissue evidence="1">Leaf</tissue>
    </source>
</reference>
<accession>A0A8S9S2Q7</accession>